<dbReference type="Proteomes" id="UP001054252">
    <property type="component" value="Unassembled WGS sequence"/>
</dbReference>
<dbReference type="EMBL" id="BPVZ01000256">
    <property type="protein sequence ID" value="GKV48427.1"/>
    <property type="molecule type" value="Genomic_DNA"/>
</dbReference>
<evidence type="ECO:0000256" key="2">
    <source>
        <dbReference type="ARBA" id="ARBA00022692"/>
    </source>
</evidence>
<evidence type="ECO:0000256" key="4">
    <source>
        <dbReference type="ARBA" id="ARBA00023136"/>
    </source>
</evidence>
<evidence type="ECO:0000256" key="5">
    <source>
        <dbReference type="SAM" id="Phobius"/>
    </source>
</evidence>
<comment type="subcellular location">
    <subcellularLocation>
        <location evidence="1">Membrane</location>
        <topology evidence="1">Multi-pass membrane protein</topology>
    </subcellularLocation>
</comment>
<dbReference type="PANTHER" id="PTHR23515">
    <property type="entry name" value="HIGH-AFFINITY NITRATE TRANSPORTER 2.3"/>
    <property type="match status" value="1"/>
</dbReference>
<proteinExistence type="predicted"/>
<protein>
    <submittedName>
        <fullName evidence="6">Uncharacterized protein</fullName>
    </submittedName>
</protein>
<comment type="caution">
    <text evidence="6">The sequence shown here is derived from an EMBL/GenBank/DDBJ whole genome shotgun (WGS) entry which is preliminary data.</text>
</comment>
<accession>A0AAV5MIM2</accession>
<evidence type="ECO:0000256" key="3">
    <source>
        <dbReference type="ARBA" id="ARBA00022989"/>
    </source>
</evidence>
<dbReference type="AlphaFoldDB" id="A0AAV5MIM2"/>
<keyword evidence="3 5" id="KW-1133">Transmembrane helix</keyword>
<reference evidence="6 7" key="1">
    <citation type="journal article" date="2021" name="Commun. Biol.">
        <title>The genome of Shorea leprosula (Dipterocarpaceae) highlights the ecological relevance of drought in aseasonal tropical rainforests.</title>
        <authorList>
            <person name="Ng K.K.S."/>
            <person name="Kobayashi M.J."/>
            <person name="Fawcett J.A."/>
            <person name="Hatakeyama M."/>
            <person name="Paape T."/>
            <person name="Ng C.H."/>
            <person name="Ang C.C."/>
            <person name="Tnah L.H."/>
            <person name="Lee C.T."/>
            <person name="Nishiyama T."/>
            <person name="Sese J."/>
            <person name="O'Brien M.J."/>
            <person name="Copetti D."/>
            <person name="Mohd Noor M.I."/>
            <person name="Ong R.C."/>
            <person name="Putra M."/>
            <person name="Sireger I.Z."/>
            <person name="Indrioko S."/>
            <person name="Kosugi Y."/>
            <person name="Izuno A."/>
            <person name="Isagi Y."/>
            <person name="Lee S.L."/>
            <person name="Shimizu K.K."/>
        </authorList>
    </citation>
    <scope>NUCLEOTIDE SEQUENCE [LARGE SCALE GENOMIC DNA]</scope>
    <source>
        <strain evidence="6">214</strain>
    </source>
</reference>
<feature type="transmembrane region" description="Helical" evidence="5">
    <location>
        <begin position="46"/>
        <end position="69"/>
    </location>
</feature>
<evidence type="ECO:0000313" key="7">
    <source>
        <dbReference type="Proteomes" id="UP001054252"/>
    </source>
</evidence>
<organism evidence="6 7">
    <name type="scientific">Rubroshorea leprosula</name>
    <dbReference type="NCBI Taxonomy" id="152421"/>
    <lineage>
        <taxon>Eukaryota</taxon>
        <taxon>Viridiplantae</taxon>
        <taxon>Streptophyta</taxon>
        <taxon>Embryophyta</taxon>
        <taxon>Tracheophyta</taxon>
        <taxon>Spermatophyta</taxon>
        <taxon>Magnoliopsida</taxon>
        <taxon>eudicotyledons</taxon>
        <taxon>Gunneridae</taxon>
        <taxon>Pentapetalae</taxon>
        <taxon>rosids</taxon>
        <taxon>malvids</taxon>
        <taxon>Malvales</taxon>
        <taxon>Dipterocarpaceae</taxon>
        <taxon>Rubroshorea</taxon>
    </lineage>
</organism>
<dbReference type="GO" id="GO:0016020">
    <property type="term" value="C:membrane"/>
    <property type="evidence" value="ECO:0007669"/>
    <property type="project" value="UniProtKB-SubCell"/>
</dbReference>
<keyword evidence="7" id="KW-1185">Reference proteome</keyword>
<sequence length="180" mass="19589">MLRFNLKLHTTGTMAATFGMANIFARPLGGYMSDAAARHFGMRGRLWNLYILQTLGPRGSLGVISGLIGAGGNLGSRSTQMLLFTSSNYSTATGIFYMGIMIVACTLPVAAVHFPQWGSMFFPASKKCSEEKYYGSEWNEEENEKGLHHGSLKFVENSISERGRRVGSATTPPASTPTFM</sequence>
<evidence type="ECO:0000313" key="6">
    <source>
        <dbReference type="EMBL" id="GKV48427.1"/>
    </source>
</evidence>
<keyword evidence="2 5" id="KW-0812">Transmembrane</keyword>
<name>A0AAV5MIM2_9ROSI</name>
<feature type="transmembrane region" description="Helical" evidence="5">
    <location>
        <begin position="89"/>
        <end position="112"/>
    </location>
</feature>
<dbReference type="GO" id="GO:0015112">
    <property type="term" value="F:nitrate transmembrane transporter activity"/>
    <property type="evidence" value="ECO:0007669"/>
    <property type="project" value="InterPro"/>
</dbReference>
<gene>
    <name evidence="6" type="ORF">SLEP1_g55243</name>
</gene>
<keyword evidence="4 5" id="KW-0472">Membrane</keyword>
<dbReference type="InterPro" id="IPR044772">
    <property type="entry name" value="NO3_transporter"/>
</dbReference>
<evidence type="ECO:0000256" key="1">
    <source>
        <dbReference type="ARBA" id="ARBA00004141"/>
    </source>
</evidence>